<name>A0A0H3G6M2_ZYMMA</name>
<proteinExistence type="predicted"/>
<organism evidence="1 2">
    <name type="scientific">Zymomonas mobilis subsp. mobilis (strain ATCC 10988 / DSM 424 / LMG 404 / NCIMB 8938 / NRRL B-806 / ZM1)</name>
    <dbReference type="NCBI Taxonomy" id="555217"/>
    <lineage>
        <taxon>Bacteria</taxon>
        <taxon>Pseudomonadati</taxon>
        <taxon>Pseudomonadota</taxon>
        <taxon>Alphaproteobacteria</taxon>
        <taxon>Sphingomonadales</taxon>
        <taxon>Zymomonadaceae</taxon>
        <taxon>Zymomonas</taxon>
    </lineage>
</organism>
<sequence length="35" mass="3855">MSVASNTVQTYSRVGIREDLSDIIYNISPTGVLVR</sequence>
<dbReference type="KEGG" id="zmm:Zmob_0923"/>
<accession>A0A0H3G6M2</accession>
<dbReference type="EMBL" id="CP002850">
    <property type="protein sequence ID" value="AEH62758.1"/>
    <property type="molecule type" value="Genomic_DNA"/>
</dbReference>
<gene>
    <name evidence="1" type="ordered locus">Zmob_0923</name>
</gene>
<dbReference type="RefSeq" id="WP_011240303.1">
    <property type="nucleotide sequence ID" value="NC_017262.1"/>
</dbReference>
<evidence type="ECO:0000313" key="2">
    <source>
        <dbReference type="Proteomes" id="UP000001494"/>
    </source>
</evidence>
<dbReference type="AlphaFoldDB" id="A0A0H3G6M2"/>
<dbReference type="Proteomes" id="UP000001494">
    <property type="component" value="Chromosome"/>
</dbReference>
<evidence type="ECO:0000313" key="1">
    <source>
        <dbReference type="EMBL" id="AEH62758.1"/>
    </source>
</evidence>
<protein>
    <submittedName>
        <fullName evidence="1">Putative phage major head protein</fullName>
    </submittedName>
</protein>
<dbReference type="HOGENOM" id="CLU_3368222_0_0_5"/>
<reference evidence="1 2" key="1">
    <citation type="journal article" date="2011" name="J. Bacteriol.">
        <title>Genome sequence of the ethanol-producing Zymomonas mobilis subsp. mobilis lectotype strain ATCC 10988.</title>
        <authorList>
            <person name="Pappas K.M."/>
            <person name="Kouvelis V.N."/>
            <person name="Saunders E."/>
            <person name="Brettin T.S."/>
            <person name="Bruce D."/>
            <person name="Detter C."/>
            <person name="Balakireva M."/>
            <person name="Han C.S."/>
            <person name="Savvakis G."/>
            <person name="Kyrpides N.C."/>
            <person name="Typas M.A."/>
        </authorList>
    </citation>
    <scope>NUCLEOTIDE SEQUENCE [LARGE SCALE GENOMIC DNA]</scope>
    <source>
        <strain evidence="2">ATCC 10988 / DSM 424 / CCUG 17860 / LMG 404 / NCIMB 8938 / NRRL B-806 / ZM1</strain>
    </source>
</reference>
<dbReference type="OrthoDB" id="7596385at2"/>